<comment type="caution">
    <text evidence="2">The sequence shown here is derived from an EMBL/GenBank/DDBJ whole genome shotgun (WGS) entry which is preliminary data.</text>
</comment>
<feature type="compositionally biased region" description="Low complexity" evidence="1">
    <location>
        <begin position="145"/>
        <end position="186"/>
    </location>
</feature>
<gene>
    <name evidence="2" type="ORF">EZS28_008112</name>
</gene>
<feature type="region of interest" description="Disordered" evidence="1">
    <location>
        <begin position="110"/>
        <end position="188"/>
    </location>
</feature>
<feature type="compositionally biased region" description="Basic and acidic residues" evidence="1">
    <location>
        <begin position="281"/>
        <end position="299"/>
    </location>
</feature>
<feature type="region of interest" description="Disordered" evidence="1">
    <location>
        <begin position="1"/>
        <end position="20"/>
    </location>
</feature>
<evidence type="ECO:0000313" key="3">
    <source>
        <dbReference type="Proteomes" id="UP000324800"/>
    </source>
</evidence>
<dbReference type="AlphaFoldDB" id="A0A5J4WP52"/>
<evidence type="ECO:0000256" key="1">
    <source>
        <dbReference type="SAM" id="MobiDB-lite"/>
    </source>
</evidence>
<dbReference type="Proteomes" id="UP000324800">
    <property type="component" value="Unassembled WGS sequence"/>
</dbReference>
<accession>A0A5J4WP52</accession>
<proteinExistence type="predicted"/>
<evidence type="ECO:0000313" key="2">
    <source>
        <dbReference type="EMBL" id="KAA6396366.1"/>
    </source>
</evidence>
<feature type="compositionally biased region" description="Polar residues" evidence="1">
    <location>
        <begin position="129"/>
        <end position="144"/>
    </location>
</feature>
<sequence length="413" mass="46483">MAKVQFRYKTQSEDTPEAKPSQLQIGQSFGRSLTQIQNQILQDYNLLYRTQKINAKEKIKVLHFGIIQERDTDRMIDQIQRLITRIFSLVPATTSNTVDPDLSQRQIGCPTLQLVKTPDTRKLNKNPAPKQQSNQSTLLQRTPGQLQPSNQQQQITIRPQPQIYQLSTQSSISTSQSSETTSSNIIPTTSDGHIVLTALLQLWTVSLHAGGETANVFKAQRAIIQQFNDGNEMIQLQKGHQAAQGADGLGFQPLMGPEQEQSEDEPEKDKGYLDINNFSDIQDKEGSSGHTQETRRGDANKCCNKTRPNLPRKKKRSRQLRQLYLRTAHTDVGLETLTGGATTSDSSQEKLKPKNQTEIKAYKATLQDELQEAIIEKIPKEQVKGAIQPFWFLDLLKQIQLSKLIITTTKIGQ</sequence>
<dbReference type="EMBL" id="SNRW01001444">
    <property type="protein sequence ID" value="KAA6396366.1"/>
    <property type="molecule type" value="Genomic_DNA"/>
</dbReference>
<name>A0A5J4WP52_9EUKA</name>
<organism evidence="2 3">
    <name type="scientific">Streblomastix strix</name>
    <dbReference type="NCBI Taxonomy" id="222440"/>
    <lineage>
        <taxon>Eukaryota</taxon>
        <taxon>Metamonada</taxon>
        <taxon>Preaxostyla</taxon>
        <taxon>Oxymonadida</taxon>
        <taxon>Streblomastigidae</taxon>
        <taxon>Streblomastix</taxon>
    </lineage>
</organism>
<protein>
    <submittedName>
        <fullName evidence="2">Uncharacterized protein</fullName>
    </submittedName>
</protein>
<reference evidence="2 3" key="1">
    <citation type="submission" date="2019-03" db="EMBL/GenBank/DDBJ databases">
        <title>Single cell metagenomics reveals metabolic interactions within the superorganism composed of flagellate Streblomastix strix and complex community of Bacteroidetes bacteria on its surface.</title>
        <authorList>
            <person name="Treitli S.C."/>
            <person name="Kolisko M."/>
            <person name="Husnik F."/>
            <person name="Keeling P."/>
            <person name="Hampl V."/>
        </authorList>
    </citation>
    <scope>NUCLEOTIDE SEQUENCE [LARGE SCALE GENOMIC DNA]</scope>
    <source>
        <strain evidence="2">ST1C</strain>
    </source>
</reference>
<feature type="region of interest" description="Disordered" evidence="1">
    <location>
        <begin position="238"/>
        <end position="318"/>
    </location>
</feature>